<evidence type="ECO:0000313" key="1">
    <source>
        <dbReference type="EMBL" id="ACB40129.1"/>
    </source>
</evidence>
<accession>B1Y8Q0</accession>
<organism evidence="1 2">
    <name type="scientific">Pyrobaculum neutrophilum (strain DSM 2338 / JCM 9278 / NBRC 100436 / V24Sta)</name>
    <name type="common">Thermoproteus neutrophilus</name>
    <dbReference type="NCBI Taxonomy" id="444157"/>
    <lineage>
        <taxon>Archaea</taxon>
        <taxon>Thermoproteota</taxon>
        <taxon>Thermoprotei</taxon>
        <taxon>Thermoproteales</taxon>
        <taxon>Thermoproteaceae</taxon>
        <taxon>Pyrobaculum</taxon>
    </lineage>
</organism>
<dbReference type="STRING" id="444157.Tneu_1201"/>
<protein>
    <submittedName>
        <fullName evidence="1">Uncharacterized protein</fullName>
    </submittedName>
</protein>
<dbReference type="KEGG" id="tne:Tneu_1201"/>
<name>B1Y8Q0_PYRNV</name>
<dbReference type="eggNOG" id="arCOG00491">
    <property type="taxonomic scope" value="Archaea"/>
</dbReference>
<dbReference type="OrthoDB" id="28329at2157"/>
<dbReference type="GeneID" id="6165079"/>
<proteinExistence type="predicted"/>
<dbReference type="EMBL" id="CP001014">
    <property type="protein sequence ID" value="ACB40129.1"/>
    <property type="molecule type" value="Genomic_DNA"/>
</dbReference>
<evidence type="ECO:0000313" key="2">
    <source>
        <dbReference type="Proteomes" id="UP000001694"/>
    </source>
</evidence>
<gene>
    <name evidence="1" type="ordered locus">Tneu_1201</name>
</gene>
<dbReference type="Proteomes" id="UP000001694">
    <property type="component" value="Chromosome"/>
</dbReference>
<reference evidence="1" key="1">
    <citation type="submission" date="2008-03" db="EMBL/GenBank/DDBJ databases">
        <title>Complete sequence of Thermoproteus neutrophilus V24Sta.</title>
        <authorList>
            <consortium name="US DOE Joint Genome Institute"/>
            <person name="Copeland A."/>
            <person name="Lucas S."/>
            <person name="Lapidus A."/>
            <person name="Glavina del Rio T."/>
            <person name="Dalin E."/>
            <person name="Tice H."/>
            <person name="Bruce D."/>
            <person name="Goodwin L."/>
            <person name="Pitluck S."/>
            <person name="Sims D."/>
            <person name="Brettin T."/>
            <person name="Detter J.C."/>
            <person name="Han C."/>
            <person name="Kuske C.R."/>
            <person name="Schmutz J."/>
            <person name="Larimer F."/>
            <person name="Land M."/>
            <person name="Hauser L."/>
            <person name="Kyrpides N."/>
            <person name="Mikhailova N."/>
            <person name="Biddle J.F."/>
            <person name="Zhang Z."/>
            <person name="Fitz-Gibbon S.T."/>
            <person name="Lowe T.M."/>
            <person name="Saltikov C."/>
            <person name="House C.H."/>
            <person name="Richardson P."/>
        </authorList>
    </citation>
    <scope>NUCLEOTIDE SEQUENCE [LARGE SCALE GENOMIC DNA]</scope>
    <source>
        <strain evidence="1">V24Sta</strain>
    </source>
</reference>
<keyword evidence="2" id="KW-1185">Reference proteome</keyword>
<dbReference type="RefSeq" id="WP_012350548.1">
    <property type="nucleotide sequence ID" value="NC_010525.1"/>
</dbReference>
<dbReference type="HOGENOM" id="CLU_2115604_0_0_2"/>
<sequence length="106" mass="11751">MDISTSSIDELVLEYFRRLEERGLGRWVDEVFPTSSRLDRVRELAGRSAEDAVEALAGEIAGKIVAEVAAEVVGAPAETAVWLLARRIALWYLQLAVELGVVRARR</sequence>
<dbReference type="AlphaFoldDB" id="B1Y8Q0"/>